<dbReference type="AlphaFoldDB" id="A0A6J4QY24"/>
<evidence type="ECO:0000256" key="1">
    <source>
        <dbReference type="SAM" id="MobiDB-lite"/>
    </source>
</evidence>
<feature type="non-terminal residue" evidence="2">
    <location>
        <position position="1"/>
    </location>
</feature>
<gene>
    <name evidence="2" type="ORF">AVDCRST_MAG02-1795</name>
</gene>
<reference evidence="2" key="1">
    <citation type="submission" date="2020-02" db="EMBL/GenBank/DDBJ databases">
        <authorList>
            <person name="Meier V. D."/>
        </authorList>
    </citation>
    <scope>NUCLEOTIDE SEQUENCE</scope>
    <source>
        <strain evidence="2">AVDCRST_MAG02</strain>
    </source>
</reference>
<evidence type="ECO:0000313" key="2">
    <source>
        <dbReference type="EMBL" id="CAA9458319.1"/>
    </source>
</evidence>
<sequence>EKRMLRAAVRSRTLTSIFSNERASEDRLRPFLGLGASNGRPKTLRRCAKTHDRASEARRRRSGQLSRAPL</sequence>
<organism evidence="2">
    <name type="scientific">uncultured Rubrobacteraceae bacterium</name>
    <dbReference type="NCBI Taxonomy" id="349277"/>
    <lineage>
        <taxon>Bacteria</taxon>
        <taxon>Bacillati</taxon>
        <taxon>Actinomycetota</taxon>
        <taxon>Rubrobacteria</taxon>
        <taxon>Rubrobacterales</taxon>
        <taxon>Rubrobacteraceae</taxon>
        <taxon>environmental samples</taxon>
    </lineage>
</organism>
<feature type="region of interest" description="Disordered" evidence="1">
    <location>
        <begin position="32"/>
        <end position="70"/>
    </location>
</feature>
<name>A0A6J4QY24_9ACTN</name>
<protein>
    <submittedName>
        <fullName evidence="2">Uncharacterized protein</fullName>
    </submittedName>
</protein>
<dbReference type="EMBL" id="CADCVH010000060">
    <property type="protein sequence ID" value="CAA9458319.1"/>
    <property type="molecule type" value="Genomic_DNA"/>
</dbReference>
<feature type="non-terminal residue" evidence="2">
    <location>
        <position position="70"/>
    </location>
</feature>
<proteinExistence type="predicted"/>
<accession>A0A6J4QY24</accession>